<keyword evidence="3" id="KW-1185">Reference proteome</keyword>
<dbReference type="Pfam" id="PF13788">
    <property type="entry name" value="DUF4180"/>
    <property type="match status" value="1"/>
</dbReference>
<proteinExistence type="predicted"/>
<accession>A0A917TPE2</accession>
<dbReference type="RefSeq" id="WP_190250910.1">
    <property type="nucleotide sequence ID" value="NZ_BMPI01000015.1"/>
</dbReference>
<dbReference type="InterPro" id="IPR025438">
    <property type="entry name" value="DUF4180"/>
</dbReference>
<evidence type="ECO:0000313" key="2">
    <source>
        <dbReference type="EMBL" id="GGM30752.1"/>
    </source>
</evidence>
<reference evidence="2" key="1">
    <citation type="journal article" date="2014" name="Int. J. Syst. Evol. Microbiol.">
        <title>Complete genome sequence of Corynebacterium casei LMG S-19264T (=DSM 44701T), isolated from a smear-ripened cheese.</title>
        <authorList>
            <consortium name="US DOE Joint Genome Institute (JGI-PGF)"/>
            <person name="Walter F."/>
            <person name="Albersmeier A."/>
            <person name="Kalinowski J."/>
            <person name="Ruckert C."/>
        </authorList>
    </citation>
    <scope>NUCLEOTIDE SEQUENCE</scope>
    <source>
        <strain evidence="2">JCM 19831</strain>
    </source>
</reference>
<gene>
    <name evidence="2" type="ORF">GCM10007977_035010</name>
</gene>
<evidence type="ECO:0000259" key="1">
    <source>
        <dbReference type="Pfam" id="PF13788"/>
    </source>
</evidence>
<sequence length="131" mass="14164">MADEIRQLGATTVLVCDPAGPPVATEQDALDLIGAAFAGAEVVAVPANRLDERFFRLGTRFAGEVMQKFVNYHLRLAVIGDIDEHTRQSEALQALVRESNGGNHIWFLRDLDALEARLTAGRAPTPPASGR</sequence>
<comment type="caution">
    <text evidence="2">The sequence shown here is derived from an EMBL/GenBank/DDBJ whole genome shotgun (WGS) entry which is preliminary data.</text>
</comment>
<feature type="domain" description="DUF4180" evidence="1">
    <location>
        <begin position="11"/>
        <end position="118"/>
    </location>
</feature>
<reference evidence="2" key="2">
    <citation type="submission" date="2020-09" db="EMBL/GenBank/DDBJ databases">
        <authorList>
            <person name="Sun Q."/>
            <person name="Ohkuma M."/>
        </authorList>
    </citation>
    <scope>NUCLEOTIDE SEQUENCE</scope>
    <source>
        <strain evidence="2">JCM 19831</strain>
    </source>
</reference>
<dbReference type="EMBL" id="BMPI01000015">
    <property type="protein sequence ID" value="GGM30752.1"/>
    <property type="molecule type" value="Genomic_DNA"/>
</dbReference>
<protein>
    <recommendedName>
        <fullName evidence="1">DUF4180 domain-containing protein</fullName>
    </recommendedName>
</protein>
<name>A0A917TPE2_9ACTN</name>
<evidence type="ECO:0000313" key="3">
    <source>
        <dbReference type="Proteomes" id="UP000642070"/>
    </source>
</evidence>
<dbReference type="Proteomes" id="UP000642070">
    <property type="component" value="Unassembled WGS sequence"/>
</dbReference>
<organism evidence="2 3">
    <name type="scientific">Dactylosporangium sucinum</name>
    <dbReference type="NCBI Taxonomy" id="1424081"/>
    <lineage>
        <taxon>Bacteria</taxon>
        <taxon>Bacillati</taxon>
        <taxon>Actinomycetota</taxon>
        <taxon>Actinomycetes</taxon>
        <taxon>Micromonosporales</taxon>
        <taxon>Micromonosporaceae</taxon>
        <taxon>Dactylosporangium</taxon>
    </lineage>
</organism>
<dbReference type="AlphaFoldDB" id="A0A917TPE2"/>